<dbReference type="Proteomes" id="UP000565715">
    <property type="component" value="Unassembled WGS sequence"/>
</dbReference>
<accession>A0A846XJ98</accession>
<evidence type="ECO:0000313" key="3">
    <source>
        <dbReference type="Proteomes" id="UP000565715"/>
    </source>
</evidence>
<proteinExistence type="predicted"/>
<gene>
    <name evidence="2" type="ORF">HGA13_20415</name>
</gene>
<keyword evidence="1" id="KW-0732">Signal</keyword>
<evidence type="ECO:0000313" key="2">
    <source>
        <dbReference type="EMBL" id="NKY35415.1"/>
    </source>
</evidence>
<protein>
    <submittedName>
        <fullName evidence="2">Uncharacterized protein</fullName>
    </submittedName>
</protein>
<reference evidence="2 3" key="1">
    <citation type="submission" date="2020-04" db="EMBL/GenBank/DDBJ databases">
        <title>MicrobeNet Type strains.</title>
        <authorList>
            <person name="Nicholson A.C."/>
        </authorList>
    </citation>
    <scope>NUCLEOTIDE SEQUENCE [LARGE SCALE GENOMIC DNA]</scope>
    <source>
        <strain evidence="2 3">DSM 45078</strain>
    </source>
</reference>
<feature type="chain" id="PRO_5032590984" evidence="1">
    <location>
        <begin position="23"/>
        <end position="76"/>
    </location>
</feature>
<dbReference type="AlphaFoldDB" id="A0A846XJ98"/>
<dbReference type="EMBL" id="JAAXOO010000005">
    <property type="protein sequence ID" value="NKY35415.1"/>
    <property type="molecule type" value="Genomic_DNA"/>
</dbReference>
<feature type="signal peptide" evidence="1">
    <location>
        <begin position="1"/>
        <end position="22"/>
    </location>
</feature>
<sequence length="76" mass="7596">MRRTLRAGLLVAALFTIPVAGAATASAVPLVPQAQPAAEQKASENIGLVCTMQYPPSPLCFLSSLSASISGPSAAG</sequence>
<dbReference type="RefSeq" id="WP_068042150.1">
    <property type="nucleotide sequence ID" value="NZ_JAAXOO010000005.1"/>
</dbReference>
<evidence type="ECO:0000256" key="1">
    <source>
        <dbReference type="SAM" id="SignalP"/>
    </source>
</evidence>
<organism evidence="2 3">
    <name type="scientific">Nocardia speluncae</name>
    <dbReference type="NCBI Taxonomy" id="419477"/>
    <lineage>
        <taxon>Bacteria</taxon>
        <taxon>Bacillati</taxon>
        <taxon>Actinomycetota</taxon>
        <taxon>Actinomycetes</taxon>
        <taxon>Mycobacteriales</taxon>
        <taxon>Nocardiaceae</taxon>
        <taxon>Nocardia</taxon>
    </lineage>
</organism>
<name>A0A846XJ98_9NOCA</name>
<comment type="caution">
    <text evidence="2">The sequence shown here is derived from an EMBL/GenBank/DDBJ whole genome shotgun (WGS) entry which is preliminary data.</text>
</comment>
<keyword evidence="3" id="KW-1185">Reference proteome</keyword>